<accession>A0A0F9FEA4</accession>
<organism evidence="1">
    <name type="scientific">marine sediment metagenome</name>
    <dbReference type="NCBI Taxonomy" id="412755"/>
    <lineage>
        <taxon>unclassified sequences</taxon>
        <taxon>metagenomes</taxon>
        <taxon>ecological metagenomes</taxon>
    </lineage>
</organism>
<sequence length="40" mass="4294">VSLMNMKKVCGSRDTDVLNAKLCILFVLRAIIEGSGLVGE</sequence>
<protein>
    <submittedName>
        <fullName evidence="1">Uncharacterized protein</fullName>
    </submittedName>
</protein>
<dbReference type="AlphaFoldDB" id="A0A0F9FEA4"/>
<evidence type="ECO:0000313" key="1">
    <source>
        <dbReference type="EMBL" id="KKL49452.1"/>
    </source>
</evidence>
<feature type="non-terminal residue" evidence="1">
    <location>
        <position position="1"/>
    </location>
</feature>
<reference evidence="1" key="1">
    <citation type="journal article" date="2015" name="Nature">
        <title>Complex archaea that bridge the gap between prokaryotes and eukaryotes.</title>
        <authorList>
            <person name="Spang A."/>
            <person name="Saw J.H."/>
            <person name="Jorgensen S.L."/>
            <person name="Zaremba-Niedzwiedzka K."/>
            <person name="Martijn J."/>
            <person name="Lind A.E."/>
            <person name="van Eijk R."/>
            <person name="Schleper C."/>
            <person name="Guy L."/>
            <person name="Ettema T.J."/>
        </authorList>
    </citation>
    <scope>NUCLEOTIDE SEQUENCE</scope>
</reference>
<comment type="caution">
    <text evidence="1">The sequence shown here is derived from an EMBL/GenBank/DDBJ whole genome shotgun (WGS) entry which is preliminary data.</text>
</comment>
<name>A0A0F9FEA4_9ZZZZ</name>
<gene>
    <name evidence="1" type="ORF">LCGC14_2315360</name>
</gene>
<dbReference type="EMBL" id="LAZR01032953">
    <property type="protein sequence ID" value="KKL49452.1"/>
    <property type="molecule type" value="Genomic_DNA"/>
</dbReference>
<proteinExistence type="predicted"/>